<evidence type="ECO:0000259" key="10">
    <source>
        <dbReference type="PROSITE" id="PS51105"/>
    </source>
</evidence>
<feature type="transmembrane region" description="Helical" evidence="9">
    <location>
        <begin position="124"/>
        <end position="146"/>
    </location>
</feature>
<dbReference type="PIRSF" id="PIRSF006351">
    <property type="entry name" value="PTS_EIIC-Cellobiose"/>
    <property type="match status" value="1"/>
</dbReference>
<dbReference type="PANTHER" id="PTHR33989">
    <property type="match status" value="1"/>
</dbReference>
<feature type="transmembrane region" description="Helical" evidence="9">
    <location>
        <begin position="381"/>
        <end position="407"/>
    </location>
</feature>
<feature type="transmembrane region" description="Helical" evidence="9">
    <location>
        <begin position="69"/>
        <end position="90"/>
    </location>
</feature>
<dbReference type="EMBL" id="NGKW01000001">
    <property type="protein sequence ID" value="OTN96232.1"/>
    <property type="molecule type" value="Genomic_DNA"/>
</dbReference>
<keyword evidence="5 9" id="KW-0812">Transmembrane</keyword>
<evidence type="ECO:0000256" key="9">
    <source>
        <dbReference type="SAM" id="Phobius"/>
    </source>
</evidence>
<feature type="transmembrane region" description="Helical" evidence="9">
    <location>
        <begin position="96"/>
        <end position="112"/>
    </location>
</feature>
<feature type="transmembrane region" description="Helical" evidence="9">
    <location>
        <begin position="166"/>
        <end position="190"/>
    </location>
</feature>
<dbReference type="InterPro" id="IPR004796">
    <property type="entry name" value="PTS_IIC_cello"/>
</dbReference>
<dbReference type="GO" id="GO:0009401">
    <property type="term" value="P:phosphoenolpyruvate-dependent sugar phosphotransferase system"/>
    <property type="evidence" value="ECO:0007669"/>
    <property type="project" value="InterPro"/>
</dbReference>
<evidence type="ECO:0000256" key="5">
    <source>
        <dbReference type="ARBA" id="ARBA00022692"/>
    </source>
</evidence>
<keyword evidence="2 8" id="KW-0813">Transport</keyword>
<sequence length="432" mass="47794">MKEWLDRAFLPMVTSVVNLRPLTALRNGMTYTIPIIIVGSLFFLFAHFPVAYIAQWIDKTGFSMYFKQVYQATFDVIVFWIVFAIAYAYAKEENTDRLPVGMTALSAYLLLIQPLNVQVEIDNIWTGGEGILGAVATGLLIGWGYARLARFAKGWRQNGKIPENVWQSFTSLIPILAIVTFTLIGSAVFQQLSGMTVIQGIWTYVQLPIQSLIDTLFGVLLLGFFVPFLWLFGLHGSAMVNGLVSPILQANSLANAEILASGKELTVANGGHIVTQQFLDQFMTVTGAGLTLGAVFFMMFFAKSRKYRELGKLSLLPAFFNINESIIFSTPIVMNPMMAVPFIFAPILSGLITYSALYFGFVPLFTAVQVPWTTPPILSGFLVGGVPAAILQGIVLAISFFIYFPFLKKIDSANFKKERQTKNDGTAEKIID</sequence>
<evidence type="ECO:0000256" key="2">
    <source>
        <dbReference type="ARBA" id="ARBA00022448"/>
    </source>
</evidence>
<dbReference type="Pfam" id="PF02378">
    <property type="entry name" value="PTS_EIIC"/>
    <property type="match status" value="1"/>
</dbReference>
<keyword evidence="7 8" id="KW-0472">Membrane</keyword>
<gene>
    <name evidence="11" type="ORF">A5810_000565</name>
</gene>
<dbReference type="Proteomes" id="UP000194885">
    <property type="component" value="Unassembled WGS sequence"/>
</dbReference>
<dbReference type="GO" id="GO:1901264">
    <property type="term" value="P:carbohydrate derivative transport"/>
    <property type="evidence" value="ECO:0007669"/>
    <property type="project" value="TreeGrafter"/>
</dbReference>
<dbReference type="InterPro" id="IPR004501">
    <property type="entry name" value="PTS_EIIC_3"/>
</dbReference>
<evidence type="ECO:0000256" key="3">
    <source>
        <dbReference type="ARBA" id="ARBA00022475"/>
    </source>
</evidence>
<protein>
    <recommendedName>
        <fullName evidence="8">Permease IIC component</fullName>
    </recommendedName>
</protein>
<dbReference type="InterPro" id="IPR003352">
    <property type="entry name" value="PTS_EIIC"/>
</dbReference>
<comment type="subcellular location">
    <subcellularLocation>
        <location evidence="1">Cell membrane</location>
        <topology evidence="1">Multi-pass membrane protein</topology>
    </subcellularLocation>
</comment>
<evidence type="ECO:0000256" key="1">
    <source>
        <dbReference type="ARBA" id="ARBA00004651"/>
    </source>
</evidence>
<feature type="transmembrane region" description="Helical" evidence="9">
    <location>
        <begin position="31"/>
        <end position="57"/>
    </location>
</feature>
<keyword evidence="3 8" id="KW-1003">Cell membrane</keyword>
<feature type="domain" description="PTS EIIC type-3" evidence="10">
    <location>
        <begin position="5"/>
        <end position="406"/>
    </location>
</feature>
<dbReference type="PROSITE" id="PS51105">
    <property type="entry name" value="PTS_EIIC_TYPE_3"/>
    <property type="match status" value="1"/>
</dbReference>
<keyword evidence="6 9" id="KW-1133">Transmembrane helix</keyword>
<feature type="transmembrane region" description="Helical" evidence="9">
    <location>
        <begin position="282"/>
        <end position="302"/>
    </location>
</feature>
<dbReference type="RefSeq" id="WP_086322973.1">
    <property type="nucleotide sequence ID" value="NZ_NGKW01000001.1"/>
</dbReference>
<proteinExistence type="predicted"/>
<dbReference type="NCBIfam" id="TIGR00410">
    <property type="entry name" value="lacE"/>
    <property type="match status" value="1"/>
</dbReference>
<organism evidence="11 12">
    <name type="scientific">Enterococcus faecium</name>
    <name type="common">Streptococcus faecium</name>
    <dbReference type="NCBI Taxonomy" id="1352"/>
    <lineage>
        <taxon>Bacteria</taxon>
        <taxon>Bacillati</taxon>
        <taxon>Bacillota</taxon>
        <taxon>Bacilli</taxon>
        <taxon>Lactobacillales</taxon>
        <taxon>Enterococcaceae</taxon>
        <taxon>Enterococcus</taxon>
    </lineage>
</organism>
<name>A0A242BMG6_ENTFC</name>
<evidence type="ECO:0000256" key="8">
    <source>
        <dbReference type="PIRNR" id="PIRNR006351"/>
    </source>
</evidence>
<keyword evidence="4 8" id="KW-0762">Sugar transport</keyword>
<reference evidence="11 12" key="1">
    <citation type="submission" date="2017-05" db="EMBL/GenBank/DDBJ databases">
        <title>The Genome Sequence of Enterococcus faecium 7H8_DIV0219.</title>
        <authorList>
            <consortium name="The Broad Institute Genomics Platform"/>
            <consortium name="The Broad Institute Genomic Center for Infectious Diseases"/>
            <person name="Earl A."/>
            <person name="Manson A."/>
            <person name="Schwartman J."/>
            <person name="Gilmore M."/>
            <person name="Abouelleil A."/>
            <person name="Cao P."/>
            <person name="Chapman S."/>
            <person name="Cusick C."/>
            <person name="Shea T."/>
            <person name="Young S."/>
            <person name="Neafsey D."/>
            <person name="Nusbaum C."/>
            <person name="Birren B."/>
        </authorList>
    </citation>
    <scope>NUCLEOTIDE SEQUENCE [LARGE SCALE GENOMIC DNA]</scope>
    <source>
        <strain evidence="11 12">7H8_DIV0219</strain>
    </source>
</reference>
<dbReference type="PANTHER" id="PTHR33989:SF4">
    <property type="entry name" value="PTS SYSTEM N,N'-DIACETYLCHITOBIOSE-SPECIFIC EIIC COMPONENT"/>
    <property type="match status" value="1"/>
</dbReference>
<evidence type="ECO:0000313" key="12">
    <source>
        <dbReference type="Proteomes" id="UP000194885"/>
    </source>
</evidence>
<evidence type="ECO:0000313" key="11">
    <source>
        <dbReference type="EMBL" id="OTN96232.1"/>
    </source>
</evidence>
<evidence type="ECO:0000256" key="6">
    <source>
        <dbReference type="ARBA" id="ARBA00022989"/>
    </source>
</evidence>
<accession>A0A242BMG6</accession>
<comment type="function">
    <text evidence="8">The phosphoenolpyruvate-dependent sugar phosphotransferase system (PTS), a major carbohydrate active -transport system, catalyzes the phosphorylation of incoming sugar substrates concomitant with their translocation across the cell membrane.</text>
</comment>
<dbReference type="InterPro" id="IPR051088">
    <property type="entry name" value="PTS_Sugar-EIIC/EIIB"/>
</dbReference>
<feature type="transmembrane region" description="Helical" evidence="9">
    <location>
        <begin position="211"/>
        <end position="232"/>
    </location>
</feature>
<dbReference type="AlphaFoldDB" id="A0A242BMG6"/>
<dbReference type="GO" id="GO:0008982">
    <property type="term" value="F:protein-N(PI)-phosphohistidine-sugar phosphotransferase activity"/>
    <property type="evidence" value="ECO:0007669"/>
    <property type="project" value="UniProtKB-UniRule"/>
</dbReference>
<comment type="caution">
    <text evidence="11">The sequence shown here is derived from an EMBL/GenBank/DDBJ whole genome shotgun (WGS) entry which is preliminary data.</text>
</comment>
<evidence type="ECO:0000256" key="4">
    <source>
        <dbReference type="ARBA" id="ARBA00022597"/>
    </source>
</evidence>
<evidence type="ECO:0000256" key="7">
    <source>
        <dbReference type="ARBA" id="ARBA00023136"/>
    </source>
</evidence>
<dbReference type="GO" id="GO:0005886">
    <property type="term" value="C:plasma membrane"/>
    <property type="evidence" value="ECO:0007669"/>
    <property type="project" value="UniProtKB-SubCell"/>
</dbReference>